<protein>
    <submittedName>
        <fullName evidence="1">Uncharacterized protein</fullName>
    </submittedName>
</protein>
<sequence length="212" mass="23809">MLSNEGCPVTVEIISVRHGDNVDVEHDYGDERDDEMTFDTSHEGAEYETVRTSTSRNKPIIHHNNIPYLFHQLSKNGLVKFWRCEAFSGPEIKCKARIHTDLDDLVIKEIGSHSCVKGKRSAEKFGTPKDEGSTSVDRTLRSATKPKKRSRPKANLPPSGPDDVRGLDIPNGYKIYVRPKEGGAEGEVEEEQFLLADSGVYEENGDQRLFFC</sequence>
<reference evidence="1" key="1">
    <citation type="submission" date="2023-11" db="EMBL/GenBank/DDBJ databases">
        <authorList>
            <person name="Poullet M."/>
        </authorList>
    </citation>
    <scope>NUCLEOTIDE SEQUENCE</scope>
    <source>
        <strain evidence="1">E1834</strain>
    </source>
</reference>
<organism evidence="1 2">
    <name type="scientific">Meloidogyne enterolobii</name>
    <name type="common">Root-knot nematode worm</name>
    <name type="synonym">Meloidogyne mayaguensis</name>
    <dbReference type="NCBI Taxonomy" id="390850"/>
    <lineage>
        <taxon>Eukaryota</taxon>
        <taxon>Metazoa</taxon>
        <taxon>Ecdysozoa</taxon>
        <taxon>Nematoda</taxon>
        <taxon>Chromadorea</taxon>
        <taxon>Rhabditida</taxon>
        <taxon>Tylenchina</taxon>
        <taxon>Tylenchomorpha</taxon>
        <taxon>Tylenchoidea</taxon>
        <taxon>Meloidogynidae</taxon>
        <taxon>Meloidogyninae</taxon>
        <taxon>Meloidogyne</taxon>
    </lineage>
</organism>
<accession>A0ACB1A328</accession>
<evidence type="ECO:0000313" key="1">
    <source>
        <dbReference type="EMBL" id="CAK5084728.1"/>
    </source>
</evidence>
<comment type="caution">
    <text evidence="1">The sequence shown here is derived from an EMBL/GenBank/DDBJ whole genome shotgun (WGS) entry which is preliminary data.</text>
</comment>
<keyword evidence="2" id="KW-1185">Reference proteome</keyword>
<gene>
    <name evidence="1" type="ORF">MENTE1834_LOCUS32130</name>
</gene>
<evidence type="ECO:0000313" key="2">
    <source>
        <dbReference type="Proteomes" id="UP001497535"/>
    </source>
</evidence>
<proteinExistence type="predicted"/>
<dbReference type="Proteomes" id="UP001497535">
    <property type="component" value="Unassembled WGS sequence"/>
</dbReference>
<name>A0ACB1A328_MELEN</name>
<dbReference type="EMBL" id="CAVMJV010000054">
    <property type="protein sequence ID" value="CAK5084728.1"/>
    <property type="molecule type" value="Genomic_DNA"/>
</dbReference>